<gene>
    <name evidence="1" type="ordered locus">Rahaq_1815</name>
</gene>
<evidence type="ECO:0000313" key="1">
    <source>
        <dbReference type="EMBL" id="ADW73433.1"/>
    </source>
</evidence>
<dbReference type="OrthoDB" id="6896031at2"/>
<dbReference type="EMBL" id="CP002505">
    <property type="protein sequence ID" value="ADW73433.1"/>
    <property type="molecule type" value="Genomic_DNA"/>
</dbReference>
<dbReference type="InterPro" id="IPR038556">
    <property type="entry name" value="TAC_Gp13-like_sf"/>
</dbReference>
<reference evidence="2" key="1">
    <citation type="submission" date="2011-01" db="EMBL/GenBank/DDBJ databases">
        <title>Complete sequence of chromosome of Rahnella sp. Y9602.</title>
        <authorList>
            <consortium name="US DOE Joint Genome Institute"/>
            <person name="Lucas S."/>
            <person name="Copeland A."/>
            <person name="Lapidus A."/>
            <person name="Cheng J.-F."/>
            <person name="Goodwin L."/>
            <person name="Pitluck S."/>
            <person name="Lu M."/>
            <person name="Detter J.C."/>
            <person name="Han C."/>
            <person name="Tapia R."/>
            <person name="Land M."/>
            <person name="Hauser L."/>
            <person name="Kyrpides N."/>
            <person name="Ivanova N."/>
            <person name="Ovchinnikova G."/>
            <person name="Pagani I."/>
            <person name="Sobecky P.A."/>
            <person name="Martinez R.J."/>
            <person name="Woyke T."/>
        </authorList>
    </citation>
    <scope>NUCLEOTIDE SEQUENCE [LARGE SCALE GENOMIC DNA]</scope>
    <source>
        <strain evidence="2">Y9602</strain>
    </source>
</reference>
<accession>A0A0H3F939</accession>
<dbReference type="Proteomes" id="UP000007257">
    <property type="component" value="Chromosome"/>
</dbReference>
<dbReference type="AlphaFoldDB" id="A0A0H3F939"/>
<evidence type="ECO:0000313" key="2">
    <source>
        <dbReference type="Proteomes" id="UP000007257"/>
    </source>
</evidence>
<protein>
    <submittedName>
        <fullName evidence="1">Tail assembly chaperone</fullName>
    </submittedName>
</protein>
<sequence>MKKTALSASLRDLALAPSGAYRTKEVSVPEWGDIKVTLREPSGQAWVDFRAFLSPELPEGTEPPKLTPTETFIRNRDADVILFIDVLLDENGEQVFSPEDKEQVSEIYGPVHVRLLQQALALGLSQESAEKK</sequence>
<dbReference type="RefSeq" id="WP_013575135.1">
    <property type="nucleotide sequence ID" value="NC_015061.1"/>
</dbReference>
<dbReference type="HOGENOM" id="CLU_141440_0_0_6"/>
<dbReference type="InterPro" id="IPR010411">
    <property type="entry name" value="TAC_Gp13-like"/>
</dbReference>
<organism evidence="1 2">
    <name type="scientific">Rahnella sp. (strain Y9602)</name>
    <dbReference type="NCBI Taxonomy" id="2703885"/>
    <lineage>
        <taxon>Bacteria</taxon>
        <taxon>Pseudomonadati</taxon>
        <taxon>Pseudomonadota</taxon>
        <taxon>Gammaproteobacteria</taxon>
        <taxon>Enterobacterales</taxon>
        <taxon>Yersiniaceae</taxon>
        <taxon>Rahnella</taxon>
    </lineage>
</organism>
<name>A0A0H3F939_RAHSY</name>
<proteinExistence type="predicted"/>
<dbReference type="Pfam" id="PF06222">
    <property type="entry name" value="Phage_TAC_1"/>
    <property type="match status" value="1"/>
</dbReference>
<dbReference type="eggNOG" id="ENOG5032RVS">
    <property type="taxonomic scope" value="Bacteria"/>
</dbReference>
<dbReference type="KEGG" id="rah:Rahaq_1815"/>
<reference evidence="1 2" key="2">
    <citation type="journal article" date="2012" name="J. Bacteriol.">
        <title>Complete Genome Sequence of Rahnella sp. Strain Y9602, a Gammaproteobacterium Isolate from Metal- and Radionuclide-Contaminated Soil.</title>
        <authorList>
            <person name="Martinez R.J."/>
            <person name="Bruce D."/>
            <person name="Detter C."/>
            <person name="Goodwin L.A."/>
            <person name="Han J."/>
            <person name="Han C.S."/>
            <person name="Held B."/>
            <person name="Land M.L."/>
            <person name="Mikhailova N."/>
            <person name="Nolan M."/>
            <person name="Pennacchio L."/>
            <person name="Pitluck S."/>
            <person name="Tapia R."/>
            <person name="Woyke T."/>
            <person name="Sobecky P.A."/>
        </authorList>
    </citation>
    <scope>NUCLEOTIDE SEQUENCE [LARGE SCALE GENOMIC DNA]</scope>
    <source>
        <strain evidence="1 2">Y9602</strain>
    </source>
</reference>
<dbReference type="Gene3D" id="3.30.2220.20">
    <property type="entry name" value="Phage tail assembly chaperone gp13-like"/>
    <property type="match status" value="1"/>
</dbReference>